<organism evidence="2 3">
    <name type="scientific">Pleurodeles waltl</name>
    <name type="common">Iberian ribbed newt</name>
    <dbReference type="NCBI Taxonomy" id="8319"/>
    <lineage>
        <taxon>Eukaryota</taxon>
        <taxon>Metazoa</taxon>
        <taxon>Chordata</taxon>
        <taxon>Craniata</taxon>
        <taxon>Vertebrata</taxon>
        <taxon>Euteleostomi</taxon>
        <taxon>Amphibia</taxon>
        <taxon>Batrachia</taxon>
        <taxon>Caudata</taxon>
        <taxon>Salamandroidea</taxon>
        <taxon>Salamandridae</taxon>
        <taxon>Pleurodelinae</taxon>
        <taxon>Pleurodeles</taxon>
    </lineage>
</organism>
<feature type="compositionally biased region" description="Polar residues" evidence="1">
    <location>
        <begin position="17"/>
        <end position="31"/>
    </location>
</feature>
<accession>A0AAV7TDF6</accession>
<name>A0AAV7TDF6_PLEWA</name>
<feature type="region of interest" description="Disordered" evidence="1">
    <location>
        <begin position="1"/>
        <end position="153"/>
    </location>
</feature>
<evidence type="ECO:0000313" key="3">
    <source>
        <dbReference type="Proteomes" id="UP001066276"/>
    </source>
</evidence>
<sequence>MEASPEATSGEHHRSELQPSPAVSSPRQSPSGRHLFQPSPLHGARQLSTSGALSARHETVQARSLQRQTPAGSPEDHEVWPSPPAARRQEPRRAWQPQPRYTPGKGARSLMQPPNRPPGTLSRSRHFSLAGSGLSTSSLPARNQHSRAQAKVGVESVRADPVFHVCFDRPPAGKRVTRAPGKSHPGPHPP</sequence>
<keyword evidence="3" id="KW-1185">Reference proteome</keyword>
<dbReference type="EMBL" id="JANPWB010000007">
    <property type="protein sequence ID" value="KAJ1174359.1"/>
    <property type="molecule type" value="Genomic_DNA"/>
</dbReference>
<dbReference type="AlphaFoldDB" id="A0AAV7TDF6"/>
<feature type="region of interest" description="Disordered" evidence="1">
    <location>
        <begin position="167"/>
        <end position="190"/>
    </location>
</feature>
<evidence type="ECO:0000256" key="1">
    <source>
        <dbReference type="SAM" id="MobiDB-lite"/>
    </source>
</evidence>
<evidence type="ECO:0000313" key="2">
    <source>
        <dbReference type="EMBL" id="KAJ1174359.1"/>
    </source>
</evidence>
<dbReference type="Proteomes" id="UP001066276">
    <property type="component" value="Chromosome 4_1"/>
</dbReference>
<feature type="compositionally biased region" description="Polar residues" evidence="1">
    <location>
        <begin position="61"/>
        <end position="71"/>
    </location>
</feature>
<feature type="compositionally biased region" description="Low complexity" evidence="1">
    <location>
        <begin position="128"/>
        <end position="139"/>
    </location>
</feature>
<proteinExistence type="predicted"/>
<comment type="caution">
    <text evidence="2">The sequence shown here is derived from an EMBL/GenBank/DDBJ whole genome shotgun (WGS) entry which is preliminary data.</text>
</comment>
<protein>
    <submittedName>
        <fullName evidence="2">Uncharacterized protein</fullName>
    </submittedName>
</protein>
<reference evidence="2" key="1">
    <citation type="journal article" date="2022" name="bioRxiv">
        <title>Sequencing and chromosome-scale assembly of the giantPleurodeles waltlgenome.</title>
        <authorList>
            <person name="Brown T."/>
            <person name="Elewa A."/>
            <person name="Iarovenko S."/>
            <person name="Subramanian E."/>
            <person name="Araus A.J."/>
            <person name="Petzold A."/>
            <person name="Susuki M."/>
            <person name="Suzuki K.-i.T."/>
            <person name="Hayashi T."/>
            <person name="Toyoda A."/>
            <person name="Oliveira C."/>
            <person name="Osipova E."/>
            <person name="Leigh N.D."/>
            <person name="Simon A."/>
            <person name="Yun M.H."/>
        </authorList>
    </citation>
    <scope>NUCLEOTIDE SEQUENCE</scope>
    <source>
        <strain evidence="2">20211129_DDA</strain>
        <tissue evidence="2">Liver</tissue>
    </source>
</reference>
<gene>
    <name evidence="2" type="ORF">NDU88_006181</name>
</gene>